<keyword evidence="2" id="KW-0808">Transferase</keyword>
<dbReference type="Pfam" id="PF02310">
    <property type="entry name" value="B12-binding"/>
    <property type="match status" value="1"/>
</dbReference>
<dbReference type="SFLD" id="SFLDG01123">
    <property type="entry name" value="methyltransferase_(Class_B)"/>
    <property type="match status" value="1"/>
</dbReference>
<dbReference type="InterPro" id="IPR034466">
    <property type="entry name" value="Methyltransferase_Class_B"/>
</dbReference>
<dbReference type="PROSITE" id="PS51918">
    <property type="entry name" value="RADICAL_SAM"/>
    <property type="match status" value="1"/>
</dbReference>
<dbReference type="SUPFAM" id="SSF102114">
    <property type="entry name" value="Radical SAM enzymes"/>
    <property type="match status" value="1"/>
</dbReference>
<keyword evidence="6" id="KW-0411">Iron-sulfur</keyword>
<dbReference type="InterPro" id="IPR036724">
    <property type="entry name" value="Cobalamin-bd_sf"/>
</dbReference>
<keyword evidence="5" id="KW-0408">Iron</keyword>
<dbReference type="InterPro" id="IPR007197">
    <property type="entry name" value="rSAM"/>
</dbReference>
<evidence type="ECO:0000256" key="1">
    <source>
        <dbReference type="ARBA" id="ARBA00001966"/>
    </source>
</evidence>
<dbReference type="Gene3D" id="3.80.30.20">
    <property type="entry name" value="tm_1862 like domain"/>
    <property type="match status" value="1"/>
</dbReference>
<keyword evidence="4" id="KW-0479">Metal-binding</keyword>
<accession>A0A382ILF4</accession>
<evidence type="ECO:0000259" key="8">
    <source>
        <dbReference type="PROSITE" id="PS51918"/>
    </source>
</evidence>
<protein>
    <submittedName>
        <fullName evidence="9">Uncharacterized protein</fullName>
    </submittedName>
</protein>
<evidence type="ECO:0000256" key="4">
    <source>
        <dbReference type="ARBA" id="ARBA00022723"/>
    </source>
</evidence>
<feature type="domain" description="Radical SAM core" evidence="8">
    <location>
        <begin position="218"/>
        <end position="363"/>
    </location>
</feature>
<dbReference type="GO" id="GO:0031419">
    <property type="term" value="F:cobalamin binding"/>
    <property type="evidence" value="ECO:0007669"/>
    <property type="project" value="InterPro"/>
</dbReference>
<name>A0A382ILF4_9ZZZZ</name>
<dbReference type="PANTHER" id="PTHR43409:SF7">
    <property type="entry name" value="BLL1977 PROTEIN"/>
    <property type="match status" value="1"/>
</dbReference>
<evidence type="ECO:0000256" key="6">
    <source>
        <dbReference type="ARBA" id="ARBA00023014"/>
    </source>
</evidence>
<dbReference type="Gene3D" id="3.40.50.280">
    <property type="entry name" value="Cobalamin-binding domain"/>
    <property type="match status" value="1"/>
</dbReference>
<organism evidence="9">
    <name type="scientific">marine metagenome</name>
    <dbReference type="NCBI Taxonomy" id="408172"/>
    <lineage>
        <taxon>unclassified sequences</taxon>
        <taxon>metagenomes</taxon>
        <taxon>ecological metagenomes</taxon>
    </lineage>
</organism>
<dbReference type="InterPro" id="IPR023404">
    <property type="entry name" value="rSAM_horseshoe"/>
</dbReference>
<dbReference type="InterPro" id="IPR051198">
    <property type="entry name" value="BchE-like"/>
</dbReference>
<evidence type="ECO:0000256" key="3">
    <source>
        <dbReference type="ARBA" id="ARBA00022691"/>
    </source>
</evidence>
<dbReference type="EMBL" id="UINC01068130">
    <property type="protein sequence ID" value="SVC00500.1"/>
    <property type="molecule type" value="Genomic_DNA"/>
</dbReference>
<evidence type="ECO:0000313" key="9">
    <source>
        <dbReference type="EMBL" id="SVC00500.1"/>
    </source>
</evidence>
<keyword evidence="3" id="KW-0949">S-adenosyl-L-methionine</keyword>
<dbReference type="InterPro" id="IPR006158">
    <property type="entry name" value="Cobalamin-bd"/>
</dbReference>
<dbReference type="GO" id="GO:0046872">
    <property type="term" value="F:metal ion binding"/>
    <property type="evidence" value="ECO:0007669"/>
    <property type="project" value="UniProtKB-KW"/>
</dbReference>
<evidence type="ECO:0000256" key="2">
    <source>
        <dbReference type="ARBA" id="ARBA00022679"/>
    </source>
</evidence>
<dbReference type="PANTHER" id="PTHR43409">
    <property type="entry name" value="ANAEROBIC MAGNESIUM-PROTOPORPHYRIN IX MONOMETHYL ESTER CYCLASE-RELATED"/>
    <property type="match status" value="1"/>
</dbReference>
<dbReference type="PROSITE" id="PS51332">
    <property type="entry name" value="B12_BINDING"/>
    <property type="match status" value="1"/>
</dbReference>
<dbReference type="Pfam" id="PF04055">
    <property type="entry name" value="Radical_SAM"/>
    <property type="match status" value="1"/>
</dbReference>
<comment type="cofactor">
    <cofactor evidence="1">
        <name>[4Fe-4S] cluster</name>
        <dbReference type="ChEBI" id="CHEBI:49883"/>
    </cofactor>
</comment>
<dbReference type="InterPro" id="IPR058240">
    <property type="entry name" value="rSAM_sf"/>
</dbReference>
<dbReference type="CDD" id="cd02068">
    <property type="entry name" value="radical_SAM_B12_BD"/>
    <property type="match status" value="1"/>
</dbReference>
<dbReference type="SUPFAM" id="SSF52242">
    <property type="entry name" value="Cobalamin (vitamin B12)-binding domain"/>
    <property type="match status" value="1"/>
</dbReference>
<dbReference type="SFLD" id="SFLDG01082">
    <property type="entry name" value="B12-binding_domain_containing"/>
    <property type="match status" value="1"/>
</dbReference>
<dbReference type="CDD" id="cd01335">
    <property type="entry name" value="Radical_SAM"/>
    <property type="match status" value="1"/>
</dbReference>
<reference evidence="9" key="1">
    <citation type="submission" date="2018-05" db="EMBL/GenBank/DDBJ databases">
        <authorList>
            <person name="Lanie J.A."/>
            <person name="Ng W.-L."/>
            <person name="Kazmierczak K.M."/>
            <person name="Andrzejewski T.M."/>
            <person name="Davidsen T.M."/>
            <person name="Wayne K.J."/>
            <person name="Tettelin H."/>
            <person name="Glass J.I."/>
            <person name="Rusch D."/>
            <person name="Podicherti R."/>
            <person name="Tsui H.-C.T."/>
            <person name="Winkler M.E."/>
        </authorList>
    </citation>
    <scope>NUCLEOTIDE SEQUENCE</scope>
</reference>
<evidence type="ECO:0000259" key="7">
    <source>
        <dbReference type="PROSITE" id="PS51332"/>
    </source>
</evidence>
<feature type="non-terminal residue" evidence="9">
    <location>
        <position position="363"/>
    </location>
</feature>
<feature type="domain" description="B12-binding" evidence="7">
    <location>
        <begin position="20"/>
        <end position="166"/>
    </location>
</feature>
<sequence length="363" mass="40966">MIAITKPKGRELRVLLVNPPHKYKGQALGFNVYFPLSLLYVAAPIKELCKVEIFDCLVEDFEATEADGFVTYGTPIDKIRKAITKFQPDICGISIPFSSQSENGLRIAKICREIDPNICVVLGGPHPSVRYEKLLENNQCDYCVVGEGEITFKEFVEKFSTGGNLEKIEGIAYEKDGKVSCVKRTPVDNLDELPMPAYDLLNIRTYLEDPNLYKSRSAIPTKSISVITSRGCPFNCVFCSIKLHMGKKFRFHSPENVLRHLKYCTEELGINNFHFEDDNISFNPGRFEKILDLIIEEKLDIQWDTPNGIRADSLNYRIVEKIKKSGCAGVQLAIESGNQNVLDTIVKKDTVLGKVLEIVEYCH</sequence>
<dbReference type="GO" id="GO:0003824">
    <property type="term" value="F:catalytic activity"/>
    <property type="evidence" value="ECO:0007669"/>
    <property type="project" value="InterPro"/>
</dbReference>
<dbReference type="GO" id="GO:0051539">
    <property type="term" value="F:4 iron, 4 sulfur cluster binding"/>
    <property type="evidence" value="ECO:0007669"/>
    <property type="project" value="UniProtKB-KW"/>
</dbReference>
<evidence type="ECO:0000256" key="5">
    <source>
        <dbReference type="ARBA" id="ARBA00023004"/>
    </source>
</evidence>
<gene>
    <name evidence="9" type="ORF">METZ01_LOCUS253354</name>
</gene>
<dbReference type="SFLD" id="SFLDS00029">
    <property type="entry name" value="Radical_SAM"/>
    <property type="match status" value="1"/>
</dbReference>
<proteinExistence type="predicted"/>
<dbReference type="AlphaFoldDB" id="A0A382ILF4"/>